<dbReference type="EMBL" id="BAABFL010000407">
    <property type="protein sequence ID" value="GAA4650591.1"/>
    <property type="molecule type" value="Genomic_DNA"/>
</dbReference>
<dbReference type="SMART" id="SM00463">
    <property type="entry name" value="SMR"/>
    <property type="match status" value="1"/>
</dbReference>
<proteinExistence type="predicted"/>
<feature type="compositionally biased region" description="Basic and acidic residues" evidence="1">
    <location>
        <begin position="39"/>
        <end position="50"/>
    </location>
</feature>
<feature type="compositionally biased region" description="Basic and acidic residues" evidence="1">
    <location>
        <begin position="23"/>
        <end position="32"/>
    </location>
</feature>
<dbReference type="InterPro" id="IPR047688">
    <property type="entry name" value="Endonuc_SmrA"/>
</dbReference>
<feature type="domain" description="Smr" evidence="2">
    <location>
        <begin position="94"/>
        <end position="174"/>
    </location>
</feature>
<feature type="region of interest" description="Disordered" evidence="1">
    <location>
        <begin position="17"/>
        <end position="50"/>
    </location>
</feature>
<dbReference type="GO" id="GO:0004519">
    <property type="term" value="F:endonuclease activity"/>
    <property type="evidence" value="ECO:0007669"/>
    <property type="project" value="UniProtKB-KW"/>
</dbReference>
<name>A0ABP8V3T8_9GAMM</name>
<keyword evidence="3" id="KW-0378">Hydrolase</keyword>
<protein>
    <submittedName>
        <fullName evidence="3">DNA endonuclease SmrA</fullName>
    </submittedName>
</protein>
<comment type="caution">
    <text evidence="3">The sequence shown here is derived from an EMBL/GenBank/DDBJ whole genome shotgun (WGS) entry which is preliminary data.</text>
</comment>
<dbReference type="Pfam" id="PF01713">
    <property type="entry name" value="Smr"/>
    <property type="match status" value="1"/>
</dbReference>
<dbReference type="InterPro" id="IPR036063">
    <property type="entry name" value="Smr_dom_sf"/>
</dbReference>
<dbReference type="RefSeq" id="WP_345196794.1">
    <property type="nucleotide sequence ID" value="NZ_BAABFL010000407.1"/>
</dbReference>
<keyword evidence="4" id="KW-1185">Reference proteome</keyword>
<dbReference type="PROSITE" id="PS50828">
    <property type="entry name" value="SMR"/>
    <property type="match status" value="1"/>
</dbReference>
<dbReference type="PANTHER" id="PTHR35562:SF2">
    <property type="entry name" value="DNA ENDONUCLEASE SMRA-RELATED"/>
    <property type="match status" value="1"/>
</dbReference>
<dbReference type="InterPro" id="IPR002625">
    <property type="entry name" value="Smr_dom"/>
</dbReference>
<dbReference type="Proteomes" id="UP001500604">
    <property type="component" value="Unassembled WGS sequence"/>
</dbReference>
<dbReference type="Gene3D" id="3.30.1370.110">
    <property type="match status" value="1"/>
</dbReference>
<keyword evidence="3" id="KW-0255">Endonuclease</keyword>
<dbReference type="SUPFAM" id="SSF160443">
    <property type="entry name" value="SMR domain-like"/>
    <property type="match status" value="1"/>
</dbReference>
<organism evidence="3 4">
    <name type="scientific">Kistimonas scapharcae</name>
    <dbReference type="NCBI Taxonomy" id="1036133"/>
    <lineage>
        <taxon>Bacteria</taxon>
        <taxon>Pseudomonadati</taxon>
        <taxon>Pseudomonadota</taxon>
        <taxon>Gammaproteobacteria</taxon>
        <taxon>Oceanospirillales</taxon>
        <taxon>Endozoicomonadaceae</taxon>
        <taxon>Kistimonas</taxon>
    </lineage>
</organism>
<evidence type="ECO:0000313" key="4">
    <source>
        <dbReference type="Proteomes" id="UP001500604"/>
    </source>
</evidence>
<dbReference type="PANTHER" id="PTHR35562">
    <property type="entry name" value="DNA ENDONUCLEASE SMRA-RELATED"/>
    <property type="match status" value="1"/>
</dbReference>
<keyword evidence="3" id="KW-0540">Nuclease</keyword>
<dbReference type="NCBIfam" id="NF033154">
    <property type="entry name" value="endonuc_SmrA"/>
    <property type="match status" value="1"/>
</dbReference>
<accession>A0ABP8V3T8</accession>
<evidence type="ECO:0000313" key="3">
    <source>
        <dbReference type="EMBL" id="GAA4650591.1"/>
    </source>
</evidence>
<evidence type="ECO:0000256" key="1">
    <source>
        <dbReference type="SAM" id="MobiDB-lite"/>
    </source>
</evidence>
<gene>
    <name evidence="3" type="primary">smrA</name>
    <name evidence="3" type="ORF">GCM10023116_28740</name>
</gene>
<sequence>MSNDDFSFFLQEMQDVSPLKTRPKADIRKTAEKTPGQQQRREAAQQELHDPNFLSLENPVRVKPHDMLVWKRDGVQEGVFKKLRLGKYPVDARLDLHLKTAKEARLEVFQFINDCRRFDLRTILLVHGRGEQSNPPAKLKSYVFTWLPQFEEVLAFHSAQREHGGNGAVYVLLRKSEEKKQENRERHLRRR</sequence>
<reference evidence="4" key="1">
    <citation type="journal article" date="2019" name="Int. J. Syst. Evol. Microbiol.">
        <title>The Global Catalogue of Microorganisms (GCM) 10K type strain sequencing project: providing services to taxonomists for standard genome sequencing and annotation.</title>
        <authorList>
            <consortium name="The Broad Institute Genomics Platform"/>
            <consortium name="The Broad Institute Genome Sequencing Center for Infectious Disease"/>
            <person name="Wu L."/>
            <person name="Ma J."/>
        </authorList>
    </citation>
    <scope>NUCLEOTIDE SEQUENCE [LARGE SCALE GENOMIC DNA]</scope>
    <source>
        <strain evidence="4">JCM 17805</strain>
    </source>
</reference>
<evidence type="ECO:0000259" key="2">
    <source>
        <dbReference type="PROSITE" id="PS50828"/>
    </source>
</evidence>